<dbReference type="EMBL" id="PUHZ01000022">
    <property type="protein sequence ID" value="PQO43819.1"/>
    <property type="molecule type" value="Genomic_DNA"/>
</dbReference>
<comment type="caution">
    <text evidence="2">The sequence shown here is derived from an EMBL/GenBank/DDBJ whole genome shotgun (WGS) entry which is preliminary data.</text>
</comment>
<accession>A0A2S8GH77</accession>
<protein>
    <recommendedName>
        <fullName evidence="1">Glycosyl transferase family 1 domain-containing protein</fullName>
    </recommendedName>
</protein>
<feature type="domain" description="Glycosyl transferase family 1" evidence="1">
    <location>
        <begin position="278"/>
        <end position="347"/>
    </location>
</feature>
<dbReference type="Proteomes" id="UP000237819">
    <property type="component" value="Unassembled WGS sequence"/>
</dbReference>
<dbReference type="PANTHER" id="PTHR12526">
    <property type="entry name" value="GLYCOSYLTRANSFERASE"/>
    <property type="match status" value="1"/>
</dbReference>
<evidence type="ECO:0000313" key="2">
    <source>
        <dbReference type="EMBL" id="PQO43819.1"/>
    </source>
</evidence>
<dbReference type="InterPro" id="IPR001296">
    <property type="entry name" value="Glyco_trans_1"/>
</dbReference>
<dbReference type="SUPFAM" id="SSF53756">
    <property type="entry name" value="UDP-Glycosyltransferase/glycogen phosphorylase"/>
    <property type="match status" value="1"/>
</dbReference>
<evidence type="ECO:0000313" key="3">
    <source>
        <dbReference type="Proteomes" id="UP000237819"/>
    </source>
</evidence>
<dbReference type="PANTHER" id="PTHR12526:SF638">
    <property type="entry name" value="SPORE COAT PROTEIN SA"/>
    <property type="match status" value="1"/>
</dbReference>
<dbReference type="AlphaFoldDB" id="A0A2S8GH77"/>
<dbReference type="Pfam" id="PF00534">
    <property type="entry name" value="Glycos_transf_1"/>
    <property type="match status" value="1"/>
</dbReference>
<name>A0A2S8GH77_9BACT</name>
<reference evidence="2 3" key="1">
    <citation type="submission" date="2018-02" db="EMBL/GenBank/DDBJ databases">
        <title>Comparative genomes isolates from brazilian mangrove.</title>
        <authorList>
            <person name="Araujo J.E."/>
            <person name="Taketani R.G."/>
            <person name="Silva M.C.P."/>
            <person name="Loureco M.V."/>
            <person name="Andreote F.D."/>
        </authorList>
    </citation>
    <scope>NUCLEOTIDE SEQUENCE [LARGE SCALE GENOMIC DNA]</scope>
    <source>
        <strain evidence="2 3">Nap-Phe MGV</strain>
    </source>
</reference>
<proteinExistence type="predicted"/>
<dbReference type="GO" id="GO:0016757">
    <property type="term" value="F:glycosyltransferase activity"/>
    <property type="evidence" value="ECO:0007669"/>
    <property type="project" value="InterPro"/>
</dbReference>
<sequence length="371" mass="42229">MDMIQQNGSPRVQEGEFAAVDNTPGVRPIYVVGYPSHVGGADTELWHTIKLWRRKGIPVHLIPTWHAHPEWRDRLNAIGATTHEVGDPNRLVDVPGLAGSMVISFCNGEFLNHVDKFRELGCRTIWVNCMTWIFPKEVEHYEKQGAFDAYVFQSAFQRQSLLPRLRDFHVRDEQCFQIHGAFDVEEFPFTPLAHRPGKPFVVGRIARPDLDKWSSNLWPIYNAIQYTHKTARVMAWDNRLTQKCGSPPDWVETLTANAESSKTFMQSLHCMLPVNGGARENWPRSGLEAMASGVPVVAQNDWGWQEMIEHGVTGFLGSDDCELAHFAAMLAHDEELRLRIALQARQRLVDELANSERIASQWDALFRTFSS</sequence>
<dbReference type="Gene3D" id="3.40.50.2000">
    <property type="entry name" value="Glycogen Phosphorylase B"/>
    <property type="match status" value="2"/>
</dbReference>
<evidence type="ECO:0000259" key="1">
    <source>
        <dbReference type="Pfam" id="PF00534"/>
    </source>
</evidence>
<gene>
    <name evidence="2" type="ORF">C5Y93_21780</name>
</gene>
<organism evidence="2 3">
    <name type="scientific">Blastopirellula marina</name>
    <dbReference type="NCBI Taxonomy" id="124"/>
    <lineage>
        <taxon>Bacteria</taxon>
        <taxon>Pseudomonadati</taxon>
        <taxon>Planctomycetota</taxon>
        <taxon>Planctomycetia</taxon>
        <taxon>Pirellulales</taxon>
        <taxon>Pirellulaceae</taxon>
        <taxon>Blastopirellula</taxon>
    </lineage>
</organism>